<evidence type="ECO:0000256" key="7">
    <source>
        <dbReference type="SAM" id="Phobius"/>
    </source>
</evidence>
<evidence type="ECO:0000259" key="8">
    <source>
        <dbReference type="Pfam" id="PF04039"/>
    </source>
</evidence>
<keyword evidence="6 7" id="KW-0472">Membrane</keyword>
<dbReference type="GO" id="GO:0005886">
    <property type="term" value="C:plasma membrane"/>
    <property type="evidence" value="ECO:0007669"/>
    <property type="project" value="UniProtKB-SubCell"/>
</dbReference>
<evidence type="ECO:0000256" key="4">
    <source>
        <dbReference type="ARBA" id="ARBA00022692"/>
    </source>
</evidence>
<dbReference type="Pfam" id="PF20501">
    <property type="entry name" value="MbhE"/>
    <property type="match status" value="1"/>
</dbReference>
<dbReference type="PANTHER" id="PTHR33932:SF4">
    <property type="entry name" value="NA(+)_H(+) ANTIPORTER SUBUNIT B"/>
    <property type="match status" value="1"/>
</dbReference>
<keyword evidence="3" id="KW-1003">Cell membrane</keyword>
<dbReference type="AlphaFoldDB" id="A0A7Z7LE39"/>
<protein>
    <submittedName>
        <fullName evidence="10">Multisubunit Na+/H+ antiporter, MnhB subunit</fullName>
    </submittedName>
</protein>
<name>A0A7Z7LE39_9BACT</name>
<feature type="domain" description="MrpA C-terminal/MbhE" evidence="9">
    <location>
        <begin position="47"/>
        <end position="104"/>
    </location>
</feature>
<feature type="transmembrane region" description="Helical" evidence="7">
    <location>
        <begin position="87"/>
        <end position="107"/>
    </location>
</feature>
<dbReference type="InterPro" id="IPR007182">
    <property type="entry name" value="MnhB"/>
</dbReference>
<feature type="transmembrane region" description="Helical" evidence="7">
    <location>
        <begin position="152"/>
        <end position="168"/>
    </location>
</feature>
<evidence type="ECO:0000256" key="2">
    <source>
        <dbReference type="ARBA" id="ARBA00009425"/>
    </source>
</evidence>
<dbReference type="Pfam" id="PF04039">
    <property type="entry name" value="MnhB"/>
    <property type="match status" value="1"/>
</dbReference>
<dbReference type="EMBL" id="LS974202">
    <property type="protein sequence ID" value="SSC12283.1"/>
    <property type="molecule type" value="Genomic_DNA"/>
</dbReference>
<evidence type="ECO:0000313" key="11">
    <source>
        <dbReference type="Proteomes" id="UP000250796"/>
    </source>
</evidence>
<accession>A0A7Z7LE39</accession>
<dbReference type="RefSeq" id="WP_169698640.1">
    <property type="nucleotide sequence ID" value="NZ_LS974202.1"/>
</dbReference>
<keyword evidence="11" id="KW-1185">Reference proteome</keyword>
<keyword evidence="5 7" id="KW-1133">Transmembrane helix</keyword>
<comment type="subcellular location">
    <subcellularLocation>
        <location evidence="1">Cell membrane</location>
        <topology evidence="1">Multi-pass membrane protein</topology>
    </subcellularLocation>
</comment>
<dbReference type="InterPro" id="IPR050622">
    <property type="entry name" value="CPA3_antiporter_subunitB"/>
</dbReference>
<reference evidence="10 11" key="1">
    <citation type="submission" date="2017-01" db="EMBL/GenBank/DDBJ databases">
        <authorList>
            <person name="Erauso G."/>
        </authorList>
    </citation>
    <scope>NUCLEOTIDE SEQUENCE [LARGE SCALE GENOMIC DNA]</scope>
    <source>
        <strain evidence="10">MESINF1</strain>
    </source>
</reference>
<dbReference type="InterPro" id="IPR046806">
    <property type="entry name" value="MrpA_C/MbhE"/>
</dbReference>
<feature type="transmembrane region" description="Helical" evidence="7">
    <location>
        <begin position="207"/>
        <end position="229"/>
    </location>
</feature>
<proteinExistence type="inferred from homology"/>
<evidence type="ECO:0000256" key="6">
    <source>
        <dbReference type="ARBA" id="ARBA00023136"/>
    </source>
</evidence>
<gene>
    <name evidence="10" type="ORF">MESINF_0834</name>
</gene>
<dbReference type="KEGG" id="minf:MESINF_0834"/>
<dbReference type="Proteomes" id="UP000250796">
    <property type="component" value="Chromosome MESINF"/>
</dbReference>
<dbReference type="PANTHER" id="PTHR33932">
    <property type="entry name" value="NA(+)/H(+) ANTIPORTER SUBUNIT B"/>
    <property type="match status" value="1"/>
</dbReference>
<organism evidence="10 11">
    <name type="scientific">Mesotoga infera</name>
    <dbReference type="NCBI Taxonomy" id="1236046"/>
    <lineage>
        <taxon>Bacteria</taxon>
        <taxon>Thermotogati</taxon>
        <taxon>Thermotogota</taxon>
        <taxon>Thermotogae</taxon>
        <taxon>Kosmotogales</taxon>
        <taxon>Kosmotogaceae</taxon>
        <taxon>Mesotoga</taxon>
    </lineage>
</organism>
<evidence type="ECO:0000313" key="10">
    <source>
        <dbReference type="EMBL" id="SSC12283.1"/>
    </source>
</evidence>
<keyword evidence="4 7" id="KW-0812">Transmembrane</keyword>
<feature type="domain" description="Na+/H+ antiporter MnhB subunit-related protein" evidence="8">
    <location>
        <begin position="121"/>
        <end position="237"/>
    </location>
</feature>
<feature type="transmembrane region" description="Helical" evidence="7">
    <location>
        <begin position="180"/>
        <end position="201"/>
    </location>
</feature>
<evidence type="ECO:0000256" key="1">
    <source>
        <dbReference type="ARBA" id="ARBA00004651"/>
    </source>
</evidence>
<evidence type="ECO:0000256" key="5">
    <source>
        <dbReference type="ARBA" id="ARBA00022989"/>
    </source>
</evidence>
<feature type="transmembrane region" description="Helical" evidence="7">
    <location>
        <begin position="128"/>
        <end position="146"/>
    </location>
</feature>
<evidence type="ECO:0000256" key="3">
    <source>
        <dbReference type="ARBA" id="ARBA00022475"/>
    </source>
</evidence>
<evidence type="ECO:0000259" key="9">
    <source>
        <dbReference type="Pfam" id="PF20501"/>
    </source>
</evidence>
<comment type="similarity">
    <text evidence="2">Belongs to the CPA3 antiporters (TC 2.A.63) subunit B family.</text>
</comment>
<sequence length="252" mass="26351">MKRIIAGIIALLFFFTVSIVLNTDSQTVSGVPRYGEFDLSERNSHSYVTKSVNDTLKEVKFGSTIDAETGSANFVTSIVVNYRSFDTLGEVTVLFLSATGVGLLLGGDKKRLLSPIKASPVVKTAAKIVSPLLLILGAYVFTHGHLTPGGGFPGGAIIAAAFLLLVMVDDEKRAPALLKVLEGSMGLAYILLGIGGLLISGSFLQNFLPTGVVGNLFSAGLIPIVYSLIGLKVGAELSGIVDDFVSEGGDNI</sequence>